<dbReference type="PRINTS" id="PR00609">
    <property type="entry name" value="CYTOCHROMEC3"/>
</dbReference>
<evidence type="ECO:0000256" key="1">
    <source>
        <dbReference type="ARBA" id="ARBA00022448"/>
    </source>
</evidence>
<dbReference type="GO" id="GO:0046872">
    <property type="term" value="F:metal ion binding"/>
    <property type="evidence" value="ECO:0007669"/>
    <property type="project" value="UniProtKB-KW"/>
</dbReference>
<feature type="binding site" description="axial binding residue" evidence="6">
    <location>
        <position position="52"/>
    </location>
    <ligand>
        <name>heme c</name>
        <dbReference type="ChEBI" id="CHEBI:61717"/>
        <label>1</label>
    </ligand>
    <ligandPart>
        <name>Fe</name>
        <dbReference type="ChEBI" id="CHEBI:18248"/>
    </ligandPart>
</feature>
<feature type="binding site" description="axial binding residue" evidence="6">
    <location>
        <position position="132"/>
    </location>
    <ligand>
        <name>heme c</name>
        <dbReference type="ChEBI" id="CHEBI:61717"/>
        <label>1</label>
    </ligand>
    <ligandPart>
        <name>Fe</name>
        <dbReference type="ChEBI" id="CHEBI:18248"/>
    </ligandPart>
</feature>
<evidence type="ECO:0000313" key="10">
    <source>
        <dbReference type="Proteomes" id="UP000603434"/>
    </source>
</evidence>
<keyword evidence="4" id="KW-0249">Electron transport</keyword>
<feature type="binding site" description="axial binding residue" evidence="6">
    <location>
        <position position="129"/>
    </location>
    <ligand>
        <name>heme c</name>
        <dbReference type="ChEBI" id="CHEBI:61717"/>
        <label>1</label>
    </ligand>
    <ligandPart>
        <name>Fe</name>
        <dbReference type="ChEBI" id="CHEBI:18248"/>
    </ligandPart>
</feature>
<proteinExistence type="predicted"/>
<dbReference type="GO" id="GO:0020037">
    <property type="term" value="F:heme binding"/>
    <property type="evidence" value="ECO:0007669"/>
    <property type="project" value="InterPro"/>
</dbReference>
<keyword evidence="7" id="KW-0472">Membrane</keyword>
<evidence type="ECO:0000256" key="4">
    <source>
        <dbReference type="ARBA" id="ARBA00022982"/>
    </source>
</evidence>
<keyword evidence="7" id="KW-1133">Transmembrane helix</keyword>
<feature type="binding site" description="axial binding residue" evidence="6">
    <location>
        <position position="107"/>
    </location>
    <ligand>
        <name>heme c</name>
        <dbReference type="ChEBI" id="CHEBI:61717"/>
        <label>1</label>
    </ligand>
    <ligandPart>
        <name>Fe</name>
        <dbReference type="ChEBI" id="CHEBI:18248"/>
    </ligandPart>
</feature>
<dbReference type="Pfam" id="PF02085">
    <property type="entry name" value="Cytochrom_CIII"/>
    <property type="match status" value="1"/>
</dbReference>
<dbReference type="SUPFAM" id="SSF48695">
    <property type="entry name" value="Multiheme cytochromes"/>
    <property type="match status" value="1"/>
</dbReference>
<keyword evidence="2 6" id="KW-0349">Heme</keyword>
<feature type="transmembrane region" description="Helical" evidence="7">
    <location>
        <begin position="9"/>
        <end position="28"/>
    </location>
</feature>
<name>A0A8J6NJE7_9BACT</name>
<evidence type="ECO:0000313" key="9">
    <source>
        <dbReference type="EMBL" id="MBC8360452.1"/>
    </source>
</evidence>
<keyword evidence="5 6" id="KW-0408">Iron</keyword>
<feature type="binding site" description="axial binding residue" evidence="6">
    <location>
        <position position="70"/>
    </location>
    <ligand>
        <name>heme c</name>
        <dbReference type="ChEBI" id="CHEBI:61717"/>
        <label>1</label>
    </ligand>
    <ligandPart>
        <name>Fe</name>
        <dbReference type="ChEBI" id="CHEBI:18248"/>
    </ligandPart>
</feature>
<comment type="caution">
    <text evidence="9">The sequence shown here is derived from an EMBL/GenBank/DDBJ whole genome shotgun (WGS) entry which is preliminary data.</text>
</comment>
<evidence type="ECO:0000256" key="2">
    <source>
        <dbReference type="ARBA" id="ARBA00022617"/>
    </source>
</evidence>
<accession>A0A8J6NJE7</accession>
<keyword evidence="1" id="KW-0813">Transport</keyword>
<dbReference type="InterPro" id="IPR002322">
    <property type="entry name" value="Cyt_c_III"/>
</dbReference>
<comment type="cofactor">
    <cofactor evidence="6">
        <name>heme c</name>
        <dbReference type="ChEBI" id="CHEBI:61717"/>
    </cofactor>
    <text evidence="6">Binds 4 heme c groups covalently per monomer.</text>
</comment>
<evidence type="ECO:0000256" key="3">
    <source>
        <dbReference type="ARBA" id="ARBA00022723"/>
    </source>
</evidence>
<protein>
    <submittedName>
        <fullName evidence="9">Cytochrome c3 family protein</fullName>
    </submittedName>
</protein>
<sequence length="151" mass="16652">MSPQKELKLAYGLAIVLLIVGVIGYAAAPAKTPDKPIRIMYKTVAGKVLFDHKTHIAESGYSLACKDCHHHPEGSEDEGEEAEIQPCNYCHQALAEGETFPKTCLDCHEAEELEDTEISNRPDAFHSQCEKCHKESGAGPEENRCSWCHVS</sequence>
<dbReference type="InterPro" id="IPR020942">
    <property type="entry name" value="Cyt_c_III_dom"/>
</dbReference>
<keyword evidence="7" id="KW-0812">Transmembrane</keyword>
<dbReference type="Proteomes" id="UP000603434">
    <property type="component" value="Unassembled WGS sequence"/>
</dbReference>
<dbReference type="AlphaFoldDB" id="A0A8J6NJE7"/>
<dbReference type="InterPro" id="IPR036280">
    <property type="entry name" value="Multihaem_cyt_sf"/>
</dbReference>
<reference evidence="9 10" key="1">
    <citation type="submission" date="2020-08" db="EMBL/GenBank/DDBJ databases">
        <title>Bridging the membrane lipid divide: bacteria of the FCB group superphylum have the potential to synthesize archaeal ether lipids.</title>
        <authorList>
            <person name="Villanueva L."/>
            <person name="Von Meijenfeldt F.A.B."/>
            <person name="Westbye A.B."/>
            <person name="Yadav S."/>
            <person name="Hopmans E.C."/>
            <person name="Dutilh B.E."/>
            <person name="Sinninghe Damste J.S."/>
        </authorList>
    </citation>
    <scope>NUCLEOTIDE SEQUENCE [LARGE SCALE GENOMIC DNA]</scope>
    <source>
        <strain evidence="9">NIOZ-UU30</strain>
    </source>
</reference>
<evidence type="ECO:0000256" key="6">
    <source>
        <dbReference type="PIRSR" id="PIRSR602322-1"/>
    </source>
</evidence>
<feature type="binding site" description="axial binding residue" evidence="6">
    <location>
        <position position="69"/>
    </location>
    <ligand>
        <name>heme c</name>
        <dbReference type="ChEBI" id="CHEBI:61717"/>
        <label>2</label>
    </ligand>
    <ligandPart>
        <name>Fe</name>
        <dbReference type="ChEBI" id="CHEBI:18248"/>
    </ligandPart>
</feature>
<feature type="binding site" description="axial binding residue" evidence="6">
    <location>
        <position position="55"/>
    </location>
    <ligand>
        <name>heme c</name>
        <dbReference type="ChEBI" id="CHEBI:61717"/>
        <label>1</label>
    </ligand>
    <ligandPart>
        <name>Fe</name>
        <dbReference type="ChEBI" id="CHEBI:18248"/>
    </ligandPart>
</feature>
<dbReference type="EMBL" id="JACNJH010000090">
    <property type="protein sequence ID" value="MBC8360452.1"/>
    <property type="molecule type" value="Genomic_DNA"/>
</dbReference>
<feature type="binding site" description="axial binding residue" evidence="6">
    <location>
        <position position="108"/>
    </location>
    <ligand>
        <name>heme c</name>
        <dbReference type="ChEBI" id="CHEBI:61717"/>
        <label>1</label>
    </ligand>
    <ligandPart>
        <name>Fe</name>
        <dbReference type="ChEBI" id="CHEBI:18248"/>
    </ligandPart>
</feature>
<dbReference type="GO" id="GO:0009055">
    <property type="term" value="F:electron transfer activity"/>
    <property type="evidence" value="ECO:0007669"/>
    <property type="project" value="InterPro"/>
</dbReference>
<feature type="binding site" description="axial binding residue" evidence="6">
    <location>
        <position position="104"/>
    </location>
    <ligand>
        <name>heme c</name>
        <dbReference type="ChEBI" id="CHEBI:61717"/>
        <label>1</label>
    </ligand>
    <ligandPart>
        <name>Fe</name>
        <dbReference type="ChEBI" id="CHEBI:18248"/>
    </ligandPart>
</feature>
<feature type="binding site" description="axial binding residue" evidence="6">
    <location>
        <position position="65"/>
    </location>
    <ligand>
        <name>heme c</name>
        <dbReference type="ChEBI" id="CHEBI:61717"/>
        <label>1</label>
    </ligand>
    <ligandPart>
        <name>Fe</name>
        <dbReference type="ChEBI" id="CHEBI:18248"/>
    </ligandPart>
</feature>
<keyword evidence="3 6" id="KW-0479">Metal-binding</keyword>
<feature type="domain" description="Class III cytochrome C" evidence="8">
    <location>
        <begin position="41"/>
        <end position="94"/>
    </location>
</feature>
<evidence type="ECO:0000256" key="5">
    <source>
        <dbReference type="ARBA" id="ARBA00023004"/>
    </source>
</evidence>
<feature type="binding site" description="covalent" evidence="6">
    <location>
        <position position="133"/>
    </location>
    <ligand>
        <name>heme c</name>
        <dbReference type="ChEBI" id="CHEBI:61717"/>
        <label>4</label>
    </ligand>
</feature>
<organism evidence="9 10">
    <name type="scientific">Candidatus Desulfatibia profunda</name>
    <dbReference type="NCBI Taxonomy" id="2841695"/>
    <lineage>
        <taxon>Bacteria</taxon>
        <taxon>Pseudomonadati</taxon>
        <taxon>Thermodesulfobacteriota</taxon>
        <taxon>Desulfobacteria</taxon>
        <taxon>Desulfobacterales</taxon>
        <taxon>Desulfobacterales incertae sedis</taxon>
        <taxon>Candidatus Desulfatibia</taxon>
    </lineage>
</organism>
<dbReference type="Gene3D" id="3.90.10.10">
    <property type="entry name" value="Cytochrome C3"/>
    <property type="match status" value="2"/>
</dbReference>
<feature type="binding site" description="axial binding residue" evidence="6">
    <location>
        <position position="68"/>
    </location>
    <ligand>
        <name>heme c</name>
        <dbReference type="ChEBI" id="CHEBI:61717"/>
        <label>1</label>
    </ligand>
    <ligandPart>
        <name>Fe</name>
        <dbReference type="ChEBI" id="CHEBI:18248"/>
    </ligandPart>
</feature>
<dbReference type="CDD" id="cd08168">
    <property type="entry name" value="Cytochrom_C3"/>
    <property type="match status" value="1"/>
</dbReference>
<evidence type="ECO:0000259" key="8">
    <source>
        <dbReference type="Pfam" id="PF02085"/>
    </source>
</evidence>
<evidence type="ECO:0000256" key="7">
    <source>
        <dbReference type="SAM" id="Phobius"/>
    </source>
</evidence>
<gene>
    <name evidence="9" type="ORF">H8E23_03510</name>
</gene>